<gene>
    <name evidence="4" type="ORF">EA661_17955</name>
</gene>
<dbReference type="AlphaFoldDB" id="A0A4Q8L9N1"/>
<dbReference type="SUPFAM" id="SSF48403">
    <property type="entry name" value="Ankyrin repeat"/>
    <property type="match status" value="1"/>
</dbReference>
<evidence type="ECO:0000256" key="1">
    <source>
        <dbReference type="ARBA" id="ARBA00022737"/>
    </source>
</evidence>
<comment type="caution">
    <text evidence="4">The sequence shown here is derived from an EMBL/GenBank/DDBJ whole genome shotgun (WGS) entry which is preliminary data.</text>
</comment>
<accession>A0A4Q8L9N1</accession>
<dbReference type="RefSeq" id="WP_130521311.1">
    <property type="nucleotide sequence ID" value="NZ_SHMA01000008.1"/>
</dbReference>
<dbReference type="InterPro" id="IPR036770">
    <property type="entry name" value="Ankyrin_rpt-contain_sf"/>
</dbReference>
<name>A0A4Q8L9N1_9GAMM</name>
<evidence type="ECO:0000313" key="4">
    <source>
        <dbReference type="EMBL" id="TAA24951.1"/>
    </source>
</evidence>
<protein>
    <submittedName>
        <fullName evidence="4">Ankyrin repeat domain-containing protein</fullName>
    </submittedName>
</protein>
<dbReference type="EMBL" id="SHMB01000010">
    <property type="protein sequence ID" value="TAA24951.1"/>
    <property type="molecule type" value="Genomic_DNA"/>
</dbReference>
<reference evidence="4 5" key="1">
    <citation type="submission" date="2019-02" db="EMBL/GenBank/DDBJ databases">
        <title>WGS of Pseudoxanthomonas species novum from clinical isolates.</title>
        <authorList>
            <person name="Bernier A.-M."/>
            <person name="Bernard K."/>
            <person name="Vachon A."/>
        </authorList>
    </citation>
    <scope>NUCLEOTIDE SEQUENCE [LARGE SCALE GENOMIC DNA]</scope>
    <source>
        <strain evidence="4 5">NML171202</strain>
    </source>
</reference>
<dbReference type="Proteomes" id="UP000291286">
    <property type="component" value="Unassembled WGS sequence"/>
</dbReference>
<evidence type="ECO:0000313" key="5">
    <source>
        <dbReference type="Proteomes" id="UP000291286"/>
    </source>
</evidence>
<dbReference type="PROSITE" id="PS51257">
    <property type="entry name" value="PROKAR_LIPOPROTEIN"/>
    <property type="match status" value="1"/>
</dbReference>
<sequence length="304" mass="33533">MSRLRLPHGPLRTLLLLLPLVLLAVCGCVYIARSLPRNANHVLDPDAYFTGPGLALARAVDHLDTRRIDQLVREQGLDPNTVFDRSGRPLLAWPVLTANPEGLRLLLDAGASPNVRGQAGTAAAFESALVPAAERSDPDYLTELLMRGGDPNTRNAEGQPLLYVAFKHGRWANVQHLILSGANQDTVLDGADHYDTVLSWYARSGRFDRLYWLLEHGGDPTLRMHDLEGARLLGTAQSNDGRMPIVEDAFYRDVPEAMRDWQRACQAWLLDKGIGRPPMPPTLRPRQRDPLPSDQEAGPGSIAL</sequence>
<organism evidence="4 5">
    <name type="scientific">Pseudoxanthomonas winnipegensis</name>
    <dbReference type="NCBI Taxonomy" id="2480810"/>
    <lineage>
        <taxon>Bacteria</taxon>
        <taxon>Pseudomonadati</taxon>
        <taxon>Pseudomonadota</taxon>
        <taxon>Gammaproteobacteria</taxon>
        <taxon>Lysobacterales</taxon>
        <taxon>Lysobacteraceae</taxon>
        <taxon>Pseudoxanthomonas</taxon>
    </lineage>
</organism>
<keyword evidence="1" id="KW-0677">Repeat</keyword>
<evidence type="ECO:0000256" key="2">
    <source>
        <dbReference type="ARBA" id="ARBA00023043"/>
    </source>
</evidence>
<dbReference type="InterPro" id="IPR050776">
    <property type="entry name" value="Ank_Repeat/CDKN_Inhibitor"/>
</dbReference>
<dbReference type="InterPro" id="IPR002110">
    <property type="entry name" value="Ankyrin_rpt"/>
</dbReference>
<dbReference type="SMART" id="SM00248">
    <property type="entry name" value="ANK"/>
    <property type="match status" value="3"/>
</dbReference>
<dbReference type="PANTHER" id="PTHR24201">
    <property type="entry name" value="ANK_REP_REGION DOMAIN-CONTAINING PROTEIN"/>
    <property type="match status" value="1"/>
</dbReference>
<feature type="region of interest" description="Disordered" evidence="3">
    <location>
        <begin position="272"/>
        <end position="304"/>
    </location>
</feature>
<dbReference type="Gene3D" id="1.25.40.20">
    <property type="entry name" value="Ankyrin repeat-containing domain"/>
    <property type="match status" value="1"/>
</dbReference>
<proteinExistence type="predicted"/>
<evidence type="ECO:0000256" key="3">
    <source>
        <dbReference type="SAM" id="MobiDB-lite"/>
    </source>
</evidence>
<keyword evidence="2" id="KW-0040">ANK repeat</keyword>